<proteinExistence type="inferred from homology"/>
<comment type="caution">
    <text evidence="6">The sequence shown here is derived from an EMBL/GenBank/DDBJ whole genome shotgun (WGS) entry which is preliminary data.</text>
</comment>
<evidence type="ECO:0000313" key="7">
    <source>
        <dbReference type="Proteomes" id="UP000006322"/>
    </source>
</evidence>
<gene>
    <name evidence="6" type="primary">lolD</name>
    <name evidence="6" type="ORF">GPLA_0901</name>
</gene>
<evidence type="ECO:0000256" key="2">
    <source>
        <dbReference type="ARBA" id="ARBA00022448"/>
    </source>
</evidence>
<dbReference type="InterPro" id="IPR003593">
    <property type="entry name" value="AAA+_ATPase"/>
</dbReference>
<keyword evidence="2" id="KW-0813">Transport</keyword>
<evidence type="ECO:0000313" key="6">
    <source>
        <dbReference type="EMBL" id="GAC31817.1"/>
    </source>
</evidence>
<dbReference type="InterPro" id="IPR003439">
    <property type="entry name" value="ABC_transporter-like_ATP-bd"/>
</dbReference>
<dbReference type="AlphaFoldDB" id="K6ZNG0"/>
<evidence type="ECO:0000256" key="4">
    <source>
        <dbReference type="ARBA" id="ARBA00022840"/>
    </source>
</evidence>
<dbReference type="PROSITE" id="PS00211">
    <property type="entry name" value="ABC_TRANSPORTER_1"/>
    <property type="match status" value="1"/>
</dbReference>
<dbReference type="PANTHER" id="PTHR42798:SF2">
    <property type="entry name" value="ABC TRANSPORTER ATP-BINDING PROTEIN MG467-RELATED"/>
    <property type="match status" value="1"/>
</dbReference>
<reference evidence="7" key="1">
    <citation type="journal article" date="2014" name="Environ. Microbiol.">
        <title>Comparative genomics of the marine bacterial genus Glaciecola reveals the high degree of genomic diversity and genomic characteristic for cold adaptation.</title>
        <authorList>
            <person name="Qin Q.L."/>
            <person name="Xie B.B."/>
            <person name="Yu Y."/>
            <person name="Shu Y.L."/>
            <person name="Rong J.C."/>
            <person name="Zhang Y.J."/>
            <person name="Zhao D.L."/>
            <person name="Chen X.L."/>
            <person name="Zhang X.Y."/>
            <person name="Chen B."/>
            <person name="Zhou B.C."/>
            <person name="Zhang Y.Z."/>
        </authorList>
    </citation>
    <scope>NUCLEOTIDE SEQUENCE [LARGE SCALE GENOMIC DNA]</scope>
    <source>
        <strain evidence="7">LMG 21857</strain>
    </source>
</reference>
<dbReference type="OrthoDB" id="9784450at2"/>
<evidence type="ECO:0000256" key="3">
    <source>
        <dbReference type="ARBA" id="ARBA00022741"/>
    </source>
</evidence>
<keyword evidence="4 6" id="KW-0067">ATP-binding</keyword>
<dbReference type="GO" id="GO:0016887">
    <property type="term" value="F:ATP hydrolysis activity"/>
    <property type="evidence" value="ECO:0007669"/>
    <property type="project" value="InterPro"/>
</dbReference>
<accession>K6ZNG0</accession>
<dbReference type="SUPFAM" id="SSF52540">
    <property type="entry name" value="P-loop containing nucleoside triphosphate hydrolases"/>
    <property type="match status" value="1"/>
</dbReference>
<dbReference type="InterPro" id="IPR027417">
    <property type="entry name" value="P-loop_NTPase"/>
</dbReference>
<protein>
    <submittedName>
        <fullName evidence="6">Lipoprotein-releasing system ATP-binding protein LolD</fullName>
    </submittedName>
</protein>
<feature type="domain" description="ABC transporter" evidence="5">
    <location>
        <begin position="2"/>
        <end position="220"/>
    </location>
</feature>
<dbReference type="Pfam" id="PF00005">
    <property type="entry name" value="ABC_tran"/>
    <property type="match status" value="1"/>
</dbReference>
<dbReference type="PROSITE" id="PS50893">
    <property type="entry name" value="ABC_TRANSPORTER_2"/>
    <property type="match status" value="1"/>
</dbReference>
<dbReference type="InterPro" id="IPR017871">
    <property type="entry name" value="ABC_transporter-like_CS"/>
</dbReference>
<dbReference type="STRING" id="1129793.GPLA_0901"/>
<dbReference type="SMART" id="SM00382">
    <property type="entry name" value="AAA"/>
    <property type="match status" value="1"/>
</dbReference>
<dbReference type="InterPro" id="IPR017911">
    <property type="entry name" value="MacB-like_ATP-bd"/>
</dbReference>
<dbReference type="EMBL" id="BAER01000023">
    <property type="protein sequence ID" value="GAC31817.1"/>
    <property type="molecule type" value="Genomic_DNA"/>
</dbReference>
<dbReference type="Proteomes" id="UP000006322">
    <property type="component" value="Unassembled WGS sequence"/>
</dbReference>
<keyword evidence="3" id="KW-0547">Nucleotide-binding</keyword>
<name>K6ZNG0_9ALTE</name>
<dbReference type="RefSeq" id="WP_007103621.1">
    <property type="nucleotide sequence ID" value="NZ_BAER01000023.1"/>
</dbReference>
<keyword evidence="6" id="KW-0449">Lipoprotein</keyword>
<sequence length="220" mass="24056">MIQAHKICKSYQDGDRRQVVLSELDVSLPPGGQMSIQGESGSGKSTLLHMLAGLDKPDSGQLTVNQLNLTTIGERQADHYRRSTVGLIFQRFNLIDCLSVYDNLCLPARLNNNLDSGYIAQLLDALGIAQHSKKRPNQLSGGEQQRVAIARALSHKPALLLADEPTGNLDNKNSSKVAKLLYEQCRRLQTSLVVVTHSSAVAALAQEHYLMMDGKLARAN</sequence>
<dbReference type="GO" id="GO:0005524">
    <property type="term" value="F:ATP binding"/>
    <property type="evidence" value="ECO:0007669"/>
    <property type="project" value="UniProtKB-KW"/>
</dbReference>
<comment type="similarity">
    <text evidence="1">Belongs to the ABC transporter superfamily.</text>
</comment>
<organism evidence="6 7">
    <name type="scientific">Paraglaciecola polaris LMG 21857</name>
    <dbReference type="NCBI Taxonomy" id="1129793"/>
    <lineage>
        <taxon>Bacteria</taxon>
        <taxon>Pseudomonadati</taxon>
        <taxon>Pseudomonadota</taxon>
        <taxon>Gammaproteobacteria</taxon>
        <taxon>Alteromonadales</taxon>
        <taxon>Alteromonadaceae</taxon>
        <taxon>Paraglaciecola</taxon>
    </lineage>
</organism>
<keyword evidence="7" id="KW-1185">Reference proteome</keyword>
<dbReference type="CDD" id="cd03255">
    <property type="entry name" value="ABC_MJ0796_LolCDE_FtsE"/>
    <property type="match status" value="1"/>
</dbReference>
<dbReference type="Gene3D" id="3.40.50.300">
    <property type="entry name" value="P-loop containing nucleotide triphosphate hydrolases"/>
    <property type="match status" value="1"/>
</dbReference>
<dbReference type="PANTHER" id="PTHR42798">
    <property type="entry name" value="LIPOPROTEIN-RELEASING SYSTEM ATP-BINDING PROTEIN LOLD"/>
    <property type="match status" value="1"/>
</dbReference>
<evidence type="ECO:0000256" key="1">
    <source>
        <dbReference type="ARBA" id="ARBA00005417"/>
    </source>
</evidence>
<evidence type="ECO:0000259" key="5">
    <source>
        <dbReference type="PROSITE" id="PS50893"/>
    </source>
</evidence>